<keyword evidence="4" id="KW-1185">Reference proteome</keyword>
<dbReference type="Pfam" id="PF00248">
    <property type="entry name" value="Aldo_ket_red"/>
    <property type="match status" value="1"/>
</dbReference>
<dbReference type="SUPFAM" id="SSF51430">
    <property type="entry name" value="NAD(P)-linked oxidoreductase"/>
    <property type="match status" value="1"/>
</dbReference>
<dbReference type="PANTHER" id="PTHR43625">
    <property type="entry name" value="AFLATOXIN B1 ALDEHYDE REDUCTASE"/>
    <property type="match status" value="1"/>
</dbReference>
<reference evidence="3 4" key="1">
    <citation type="submission" date="2015-09" db="EMBL/GenBank/DDBJ databases">
        <title>Host preference determinants of Valsa canker pathogens revealed by comparative genomics.</title>
        <authorList>
            <person name="Yin Z."/>
            <person name="Huang L."/>
        </authorList>
    </citation>
    <scope>NUCLEOTIDE SEQUENCE [LARGE SCALE GENOMIC DNA]</scope>
    <source>
        <strain evidence="3 4">SXYLt</strain>
    </source>
</reference>
<protein>
    <recommendedName>
        <fullName evidence="2">NADP-dependent oxidoreductase domain-containing protein</fullName>
    </recommendedName>
</protein>
<evidence type="ECO:0000256" key="1">
    <source>
        <dbReference type="ARBA" id="ARBA00023002"/>
    </source>
</evidence>
<dbReference type="STRING" id="1230097.A0A423X0D2"/>
<dbReference type="PRINTS" id="PR00069">
    <property type="entry name" value="ALDKETRDTASE"/>
</dbReference>
<dbReference type="InterPro" id="IPR023210">
    <property type="entry name" value="NADP_OxRdtase_dom"/>
</dbReference>
<dbReference type="InParanoid" id="A0A423X0D2"/>
<dbReference type="Proteomes" id="UP000285146">
    <property type="component" value="Unassembled WGS sequence"/>
</dbReference>
<gene>
    <name evidence="3" type="ORF">VPNG_05856</name>
</gene>
<proteinExistence type="predicted"/>
<dbReference type="InterPro" id="IPR036812">
    <property type="entry name" value="NAD(P)_OxRdtase_dom_sf"/>
</dbReference>
<dbReference type="InterPro" id="IPR050791">
    <property type="entry name" value="Aldo-Keto_reductase"/>
</dbReference>
<evidence type="ECO:0000313" key="3">
    <source>
        <dbReference type="EMBL" id="ROW09251.1"/>
    </source>
</evidence>
<dbReference type="GO" id="GO:0005737">
    <property type="term" value="C:cytoplasm"/>
    <property type="evidence" value="ECO:0007669"/>
    <property type="project" value="TreeGrafter"/>
</dbReference>
<keyword evidence="1" id="KW-0560">Oxidoreductase</keyword>
<accession>A0A423X0D2</accession>
<dbReference type="PANTHER" id="PTHR43625:SF40">
    <property type="entry name" value="ALDO-KETO REDUCTASE YAKC [NADP(+)]"/>
    <property type="match status" value="1"/>
</dbReference>
<dbReference type="OrthoDB" id="37537at2759"/>
<dbReference type="GO" id="GO:0016491">
    <property type="term" value="F:oxidoreductase activity"/>
    <property type="evidence" value="ECO:0007669"/>
    <property type="project" value="UniProtKB-KW"/>
</dbReference>
<dbReference type="AlphaFoldDB" id="A0A423X0D2"/>
<name>A0A423X0D2_9PEZI</name>
<sequence length="345" mass="38619">MPPQLPTHKLGKHGADVTALGFGMMGLSRFYGTAKPTEERLALLDHVYESGVLLWDTADMYGDSEDLIGEWFRRNPGKRENIFLATKFANFVDPVTGARSIRNEPEYVHEALDKSLKRLGVDYVDLYYVHRLDKNRPIEITIAELKKLKEAGKIRHIGLSEASADSLRRASSVVHIDALQVEYSPFSLDIESPESGLLRTARELGTAVVAYSPLNRGFLTGAIRSPDDFEDGDFRKGAPRFSRENFHKNLELVDKIREVADRKGVTPAQVTLAWLLAQGDDIIPIPGTSRIKNFDENIGALGVRLTREEKDEIRRAIDDTEVVGTRYPENALAQLYVTTRPLDSA</sequence>
<feature type="domain" description="NADP-dependent oxidoreductase" evidence="2">
    <location>
        <begin position="20"/>
        <end position="316"/>
    </location>
</feature>
<dbReference type="EMBL" id="LKEB01000031">
    <property type="protein sequence ID" value="ROW09251.1"/>
    <property type="molecule type" value="Genomic_DNA"/>
</dbReference>
<evidence type="ECO:0000259" key="2">
    <source>
        <dbReference type="Pfam" id="PF00248"/>
    </source>
</evidence>
<comment type="caution">
    <text evidence="3">The sequence shown here is derived from an EMBL/GenBank/DDBJ whole genome shotgun (WGS) entry which is preliminary data.</text>
</comment>
<dbReference type="Gene3D" id="3.20.20.100">
    <property type="entry name" value="NADP-dependent oxidoreductase domain"/>
    <property type="match status" value="1"/>
</dbReference>
<organism evidence="3 4">
    <name type="scientific">Cytospora leucostoma</name>
    <dbReference type="NCBI Taxonomy" id="1230097"/>
    <lineage>
        <taxon>Eukaryota</taxon>
        <taxon>Fungi</taxon>
        <taxon>Dikarya</taxon>
        <taxon>Ascomycota</taxon>
        <taxon>Pezizomycotina</taxon>
        <taxon>Sordariomycetes</taxon>
        <taxon>Sordariomycetidae</taxon>
        <taxon>Diaporthales</taxon>
        <taxon>Cytosporaceae</taxon>
        <taxon>Cytospora</taxon>
    </lineage>
</organism>
<evidence type="ECO:0000313" key="4">
    <source>
        <dbReference type="Proteomes" id="UP000285146"/>
    </source>
</evidence>
<dbReference type="InterPro" id="IPR020471">
    <property type="entry name" value="AKR"/>
</dbReference>